<keyword evidence="3" id="KW-1185">Reference proteome</keyword>
<dbReference type="InterPro" id="IPR012349">
    <property type="entry name" value="Split_barrel_FMN-bd"/>
</dbReference>
<reference evidence="2 3" key="1">
    <citation type="submission" date="2019-02" db="EMBL/GenBank/DDBJ databases">
        <title>Aquabacterium sp. strain KMB7.</title>
        <authorList>
            <person name="Chen W.-M."/>
        </authorList>
    </citation>
    <scope>NUCLEOTIDE SEQUENCE [LARGE SCALE GENOMIC DNA]</scope>
    <source>
        <strain evidence="2 3">KMB7</strain>
    </source>
</reference>
<gene>
    <name evidence="2" type="ORF">EYS42_15670</name>
</gene>
<accession>A0A4Q9GUS5</accession>
<dbReference type="SUPFAM" id="SSF50475">
    <property type="entry name" value="FMN-binding split barrel"/>
    <property type="match status" value="1"/>
</dbReference>
<dbReference type="InterPro" id="IPR014419">
    <property type="entry name" value="HutZ"/>
</dbReference>
<evidence type="ECO:0000313" key="3">
    <source>
        <dbReference type="Proteomes" id="UP000292120"/>
    </source>
</evidence>
<evidence type="ECO:0000313" key="2">
    <source>
        <dbReference type="EMBL" id="TBO27873.1"/>
    </source>
</evidence>
<dbReference type="AlphaFoldDB" id="A0A4Q9GUS5"/>
<dbReference type="PANTHER" id="PTHR13343:SF24">
    <property type="entry name" value="OS07G0573800 PROTEIN"/>
    <property type="match status" value="1"/>
</dbReference>
<feature type="domain" description="Pyridoxamine 5'-phosphate oxidase N-terminal" evidence="1">
    <location>
        <begin position="12"/>
        <end position="138"/>
    </location>
</feature>
<organism evidence="2 3">
    <name type="scientific">Aquabacterium lacunae</name>
    <dbReference type="NCBI Taxonomy" id="2528630"/>
    <lineage>
        <taxon>Bacteria</taxon>
        <taxon>Pseudomonadati</taxon>
        <taxon>Pseudomonadota</taxon>
        <taxon>Betaproteobacteria</taxon>
        <taxon>Burkholderiales</taxon>
        <taxon>Aquabacterium</taxon>
    </lineage>
</organism>
<dbReference type="Pfam" id="PF01243">
    <property type="entry name" value="PNPOx_N"/>
    <property type="match status" value="1"/>
</dbReference>
<dbReference type="RefSeq" id="WP_130969143.1">
    <property type="nucleotide sequence ID" value="NZ_SIXI01000008.1"/>
</dbReference>
<proteinExistence type="predicted"/>
<dbReference type="PANTHER" id="PTHR13343">
    <property type="entry name" value="CREG1 PROTEIN"/>
    <property type="match status" value="1"/>
</dbReference>
<dbReference type="EMBL" id="SIXI01000008">
    <property type="protein sequence ID" value="TBO27873.1"/>
    <property type="molecule type" value="Genomic_DNA"/>
</dbReference>
<comment type="caution">
    <text evidence="2">The sequence shown here is derived from an EMBL/GenBank/DDBJ whole genome shotgun (WGS) entry which is preliminary data.</text>
</comment>
<protein>
    <recommendedName>
        <fullName evidence="1">Pyridoxamine 5'-phosphate oxidase N-terminal domain-containing protein</fullName>
    </recommendedName>
</protein>
<dbReference type="Proteomes" id="UP000292120">
    <property type="component" value="Unassembled WGS sequence"/>
</dbReference>
<sequence>MPLPDDTRAMLHTVLQRQPVAALATLHGGVPAASMVPYALMPDGRLVIHVSQLATHTADMQTEPQVALLVTAPQDTSPTPLALPRISLQGLAQPCPTDHADHAQARALYQTRFPDSEPLFGFGDFSLFLVEPTQVRFVAGFGQAHALTGAAWRLLMANAP</sequence>
<dbReference type="GO" id="GO:0005737">
    <property type="term" value="C:cytoplasm"/>
    <property type="evidence" value="ECO:0007669"/>
    <property type="project" value="UniProtKB-ARBA"/>
</dbReference>
<dbReference type="InterPro" id="IPR011576">
    <property type="entry name" value="Pyridox_Oxase_N"/>
</dbReference>
<evidence type="ECO:0000259" key="1">
    <source>
        <dbReference type="Pfam" id="PF01243"/>
    </source>
</evidence>
<name>A0A4Q9GUS5_9BURK</name>
<dbReference type="Gene3D" id="2.30.110.10">
    <property type="entry name" value="Electron Transport, Fmn-binding Protein, Chain A"/>
    <property type="match status" value="1"/>
</dbReference>
<dbReference type="PIRSF" id="PIRSF004633">
    <property type="entry name" value="UCP_PLP_oxd"/>
    <property type="match status" value="1"/>
</dbReference>
<dbReference type="OrthoDB" id="9790961at2"/>